<dbReference type="Gene3D" id="2.40.10.220">
    <property type="entry name" value="predicted glycosyltransferase like domains"/>
    <property type="match status" value="1"/>
</dbReference>
<sequence length="585" mass="65086">MELKYEVSFMKHPDRRSYFRAKEIVPISIIFRDREMKKEKRIKGEALDIGLTGLSISTEKALPQTEKGVIEISLPNPFNPIKARIRIKWRNDQKHAYGLEFYQSENGDLNSWDEFVKGSSNAAIPDRRQKEEGRKRNSDGLSRPFKNDEKRKIIRRITDLIESENTDLFHTGKRSDITTLDLIPNRKDANYTNDTAAARRKWLELKTGVKLENVSVFSDCPENMKGNIENFIGVSQIPIGIAGPLKINGKFAKGNFYVPMATTEGALVYTYTQGMQILSLAGGVNTAVLKDELHISSIFTFKNISEALNFKKWLLANFERIKTHADGTTRHGKLIRIEPIIFDRNVTVKFYYSTADASGVNMVTFATDAACKFISSIVKPAKFFIQSNYSSIKKVTAHNFISGYGKSLIAECVIPRKLVKRTFNVWPETMVDYFRLVLLSTTHAAMIGMNGHVANGLAAIFLACGQDVASVVESHASVINYEITEKGDLYASIKLPCLVIGTVGGGVGLGTQRECLELMGCFGHGHAKKFAEIIAATTLGGEIAICARIANGTFVEGHKKYGRKTGPQVDRSLALLHSNGHDEQS</sequence>
<dbReference type="EC" id="1.1.1.34" evidence="2"/>
<dbReference type="PROSITE" id="PS50065">
    <property type="entry name" value="HMG_COA_REDUCTASE_4"/>
    <property type="match status" value="1"/>
</dbReference>
<dbReference type="GO" id="GO:0008299">
    <property type="term" value="P:isoprenoid biosynthetic process"/>
    <property type="evidence" value="ECO:0007669"/>
    <property type="project" value="InterPro"/>
</dbReference>
<keyword evidence="4" id="KW-0560">Oxidoreductase</keyword>
<dbReference type="InterPro" id="IPR023074">
    <property type="entry name" value="HMG_CoA_Rdtase_cat_sf"/>
</dbReference>
<evidence type="ECO:0000256" key="5">
    <source>
        <dbReference type="SAM" id="MobiDB-lite"/>
    </source>
</evidence>
<accession>A0A7X6DS88</accession>
<dbReference type="InterPro" id="IPR009029">
    <property type="entry name" value="HMG_CoA_Rdtase_sub-bd_dom_sf"/>
</dbReference>
<evidence type="ECO:0000259" key="6">
    <source>
        <dbReference type="Pfam" id="PF07238"/>
    </source>
</evidence>
<dbReference type="PANTHER" id="PTHR10572">
    <property type="entry name" value="3-HYDROXY-3-METHYLGLUTARYL-COENZYME A REDUCTASE"/>
    <property type="match status" value="1"/>
</dbReference>
<gene>
    <name evidence="7" type="ORF">MNODULE_16980</name>
</gene>
<evidence type="ECO:0000256" key="1">
    <source>
        <dbReference type="ARBA" id="ARBA00007661"/>
    </source>
</evidence>
<dbReference type="Pfam" id="PF00368">
    <property type="entry name" value="HMG-CoA_red"/>
    <property type="match status" value="1"/>
</dbReference>
<dbReference type="SUPFAM" id="SSF55035">
    <property type="entry name" value="NAD-binding domain of HMG-CoA reductase"/>
    <property type="match status" value="1"/>
</dbReference>
<reference evidence="7 8" key="1">
    <citation type="journal article" date="2020" name="Nature">
        <title>Bacterial chemolithoautotrophy via manganese oxidation.</title>
        <authorList>
            <person name="Yu H."/>
            <person name="Leadbetter J.R."/>
        </authorList>
    </citation>
    <scope>NUCLEOTIDE SEQUENCE [LARGE SCALE GENOMIC DNA]</scope>
    <source>
        <strain evidence="7 8">Mn-1</strain>
    </source>
</reference>
<dbReference type="Pfam" id="PF07238">
    <property type="entry name" value="PilZ"/>
    <property type="match status" value="1"/>
</dbReference>
<dbReference type="InterPro" id="IPR002202">
    <property type="entry name" value="HMG_CoA_Rdtase"/>
</dbReference>
<dbReference type="RefSeq" id="WP_168062092.1">
    <property type="nucleotide sequence ID" value="NZ_VTOW01000003.1"/>
</dbReference>
<dbReference type="GO" id="GO:0015936">
    <property type="term" value="P:coenzyme A metabolic process"/>
    <property type="evidence" value="ECO:0007669"/>
    <property type="project" value="InterPro"/>
</dbReference>
<dbReference type="InterPro" id="IPR004554">
    <property type="entry name" value="HMG_CoA_Rdtase_eu_arc"/>
</dbReference>
<protein>
    <recommendedName>
        <fullName evidence="2">hydroxymethylglutaryl-CoA reductase (NADPH)</fullName>
        <ecNumber evidence="2">1.1.1.34</ecNumber>
    </recommendedName>
</protein>
<organism evidence="7 8">
    <name type="scientific">Candidatus Manganitrophus noduliformans</name>
    <dbReference type="NCBI Taxonomy" id="2606439"/>
    <lineage>
        <taxon>Bacteria</taxon>
        <taxon>Pseudomonadati</taxon>
        <taxon>Nitrospirota</taxon>
        <taxon>Nitrospiria</taxon>
        <taxon>Candidatus Troglogloeales</taxon>
        <taxon>Candidatus Manganitrophaceae</taxon>
        <taxon>Candidatus Manganitrophus</taxon>
    </lineage>
</organism>
<evidence type="ECO:0000256" key="4">
    <source>
        <dbReference type="ARBA" id="ARBA00023002"/>
    </source>
</evidence>
<dbReference type="PANTHER" id="PTHR10572:SF24">
    <property type="entry name" value="3-HYDROXY-3-METHYLGLUTARYL-COENZYME A REDUCTASE"/>
    <property type="match status" value="1"/>
</dbReference>
<dbReference type="SUPFAM" id="SSF141371">
    <property type="entry name" value="PilZ domain-like"/>
    <property type="match status" value="1"/>
</dbReference>
<dbReference type="AlphaFoldDB" id="A0A7X6DS88"/>
<evidence type="ECO:0000256" key="2">
    <source>
        <dbReference type="ARBA" id="ARBA00012999"/>
    </source>
</evidence>
<dbReference type="CDD" id="cd00643">
    <property type="entry name" value="HMG-CoA_reductase_classI"/>
    <property type="match status" value="1"/>
</dbReference>
<dbReference type="InterPro" id="IPR009875">
    <property type="entry name" value="PilZ_domain"/>
</dbReference>
<name>A0A7X6DS88_9BACT</name>
<dbReference type="Proteomes" id="UP000534783">
    <property type="component" value="Unassembled WGS sequence"/>
</dbReference>
<feature type="compositionally biased region" description="Basic and acidic residues" evidence="5">
    <location>
        <begin position="125"/>
        <end position="138"/>
    </location>
</feature>
<dbReference type="GO" id="GO:0004420">
    <property type="term" value="F:hydroxymethylglutaryl-CoA reductase (NADPH) activity"/>
    <property type="evidence" value="ECO:0007669"/>
    <property type="project" value="UniProtKB-EC"/>
</dbReference>
<dbReference type="EMBL" id="VTOW01000003">
    <property type="protein sequence ID" value="NKE72447.1"/>
    <property type="molecule type" value="Genomic_DNA"/>
</dbReference>
<comment type="similarity">
    <text evidence="1">Belongs to the HMG-CoA reductase family.</text>
</comment>
<evidence type="ECO:0000256" key="3">
    <source>
        <dbReference type="ARBA" id="ARBA00022857"/>
    </source>
</evidence>
<keyword evidence="8" id="KW-1185">Reference proteome</keyword>
<dbReference type="InterPro" id="IPR009023">
    <property type="entry name" value="HMG_CoA_Rdtase_NAD(P)-bd_sf"/>
</dbReference>
<dbReference type="Gene3D" id="3.30.70.420">
    <property type="entry name" value="Hydroxymethylglutaryl-CoA reductase, class I/II, NAD/NADP-binding domain"/>
    <property type="match status" value="1"/>
</dbReference>
<dbReference type="SUPFAM" id="SSF56542">
    <property type="entry name" value="Substrate-binding domain of HMG-CoA reductase"/>
    <property type="match status" value="1"/>
</dbReference>
<feature type="region of interest" description="Disordered" evidence="5">
    <location>
        <begin position="120"/>
        <end position="145"/>
    </location>
</feature>
<dbReference type="PRINTS" id="PR00071">
    <property type="entry name" value="HMGCOARDTASE"/>
</dbReference>
<evidence type="ECO:0000313" key="8">
    <source>
        <dbReference type="Proteomes" id="UP000534783"/>
    </source>
</evidence>
<proteinExistence type="inferred from homology"/>
<dbReference type="GO" id="GO:0035438">
    <property type="term" value="F:cyclic-di-GMP binding"/>
    <property type="evidence" value="ECO:0007669"/>
    <property type="project" value="InterPro"/>
</dbReference>
<comment type="caution">
    <text evidence="7">The sequence shown here is derived from an EMBL/GenBank/DDBJ whole genome shotgun (WGS) entry which is preliminary data.</text>
</comment>
<feature type="domain" description="PilZ" evidence="6">
    <location>
        <begin position="14"/>
        <end position="108"/>
    </location>
</feature>
<evidence type="ECO:0000313" key="7">
    <source>
        <dbReference type="EMBL" id="NKE72447.1"/>
    </source>
</evidence>
<dbReference type="Gene3D" id="3.90.770.10">
    <property type="entry name" value="3-hydroxy-3-methylglutaryl-coenzyme A Reductase, Chain A, domain 2"/>
    <property type="match status" value="1"/>
</dbReference>
<keyword evidence="3" id="KW-0521">NADP</keyword>